<evidence type="ECO:0000256" key="1">
    <source>
        <dbReference type="ARBA" id="ARBA00004567"/>
    </source>
</evidence>
<dbReference type="RefSeq" id="XP_056486568.1">
    <property type="nucleotide sequence ID" value="XM_056635948.1"/>
</dbReference>
<feature type="region of interest" description="Disordered" evidence="8">
    <location>
        <begin position="69"/>
        <end position="146"/>
    </location>
</feature>
<comment type="subcellular location">
    <subcellularLocation>
        <location evidence="1">Nucleus</location>
        <location evidence="1">Nuclear pore complex</location>
    </subcellularLocation>
</comment>
<evidence type="ECO:0000313" key="9">
    <source>
        <dbReference type="EMBL" id="KAJ5388770.1"/>
    </source>
</evidence>
<dbReference type="GO" id="GO:0017056">
    <property type="term" value="F:structural constituent of nuclear pore"/>
    <property type="evidence" value="ECO:0007669"/>
    <property type="project" value="InterPro"/>
</dbReference>
<dbReference type="EMBL" id="JAPZBU010000009">
    <property type="protein sequence ID" value="KAJ5388770.1"/>
    <property type="molecule type" value="Genomic_DNA"/>
</dbReference>
<keyword evidence="10" id="KW-1185">Reference proteome</keyword>
<sequence>MLVISGGGKTLSATPQILSAARLQLRKVVVSQRAWYLNIPIAMFAPKTSAPSTGGLSINTNSANSLFGNNTQNTSTPTLGGASTGGGLFGNTNSATQAKPAGGLFGGGNTTQPQTTGGSMFSGLGGQQQNNTASTGGGLFGKPATTTAQPASGGLFGTAGAGAGAGTAQTGATGGGLFGGAANTSTTQAGTTGGGLFGGGLGSTTQTQPKPTLGLGTSTTGGGGLFGGGAAQSTQQQQPAQKPTLSLFGNPGTTQGAPQPLQQSVAGGTVAPGVTLNLDELLPTTKFESCAEPVRKGIENIDNYILEQIKLCNEVSDMLPTIESQGSTIPNDVEFVQSKLETIQHALENDAGDIDQLRGLVTRDAAEAQVAFRAIDTLKLPLQYQSAGGSGWWSMQDQKVPDRRSTRKNTLALPDDVEADPSTATAVHGVPVNLVDYFSHRSDEMGGVLDRYKGNLKEIEDHLHGVELTLNRQISEFVSSRSRDGAGPRNPQSTVNDLAAVLGDVEAGILGVANRLGGLSEQVQEVTLGPLVNGESRLGL</sequence>
<keyword evidence="5" id="KW-0811">Translocation</keyword>
<dbReference type="AlphaFoldDB" id="A0A9W9VT87"/>
<keyword evidence="2" id="KW-0813">Transport</keyword>
<dbReference type="Proteomes" id="UP001147747">
    <property type="component" value="Unassembled WGS sequence"/>
</dbReference>
<dbReference type="GO" id="GO:0008139">
    <property type="term" value="F:nuclear localization sequence binding"/>
    <property type="evidence" value="ECO:0007669"/>
    <property type="project" value="InterPro"/>
</dbReference>
<dbReference type="GO" id="GO:0015031">
    <property type="term" value="P:protein transport"/>
    <property type="evidence" value="ECO:0007669"/>
    <property type="project" value="UniProtKB-KW"/>
</dbReference>
<evidence type="ECO:0000256" key="7">
    <source>
        <dbReference type="ARBA" id="ARBA00023242"/>
    </source>
</evidence>
<evidence type="ECO:0008006" key="11">
    <source>
        <dbReference type="Google" id="ProtNLM"/>
    </source>
</evidence>
<evidence type="ECO:0000256" key="8">
    <source>
        <dbReference type="SAM" id="MobiDB-lite"/>
    </source>
</evidence>
<feature type="compositionally biased region" description="Gly residues" evidence="8">
    <location>
        <begin position="219"/>
        <end position="230"/>
    </location>
</feature>
<dbReference type="GeneID" id="81374928"/>
<dbReference type="PANTHER" id="PTHR13437">
    <property type="entry name" value="NUCLEOPORIN P58/P45 NUCLEOPORIN-LIKE PROTEIN 1"/>
    <property type="match status" value="1"/>
</dbReference>
<protein>
    <recommendedName>
        <fullName evidence="11">Nucleoporin NUP49/NSP49</fullName>
    </recommendedName>
</protein>
<keyword evidence="7" id="KW-0539">Nucleus</keyword>
<feature type="region of interest" description="Disordered" evidence="8">
    <location>
        <begin position="189"/>
        <end position="257"/>
    </location>
</feature>
<dbReference type="Pfam" id="PF21121">
    <property type="entry name" value="Nup49_C"/>
    <property type="match status" value="1"/>
</dbReference>
<name>A0A9W9VT87_9EURO</name>
<evidence type="ECO:0000256" key="4">
    <source>
        <dbReference type="ARBA" id="ARBA00022927"/>
    </source>
</evidence>
<reference evidence="9" key="1">
    <citation type="submission" date="2022-12" db="EMBL/GenBank/DDBJ databases">
        <authorList>
            <person name="Petersen C."/>
        </authorList>
    </citation>
    <scope>NUCLEOTIDE SEQUENCE</scope>
    <source>
        <strain evidence="9">IBT 29677</strain>
    </source>
</reference>
<feature type="compositionally biased region" description="Low complexity" evidence="8">
    <location>
        <begin position="203"/>
        <end position="218"/>
    </location>
</feature>
<evidence type="ECO:0000256" key="6">
    <source>
        <dbReference type="ARBA" id="ARBA00023132"/>
    </source>
</evidence>
<dbReference type="GO" id="GO:0051028">
    <property type="term" value="P:mRNA transport"/>
    <property type="evidence" value="ECO:0007669"/>
    <property type="project" value="UniProtKB-KW"/>
</dbReference>
<comment type="caution">
    <text evidence="9">The sequence shown here is derived from an EMBL/GenBank/DDBJ whole genome shotgun (WGS) entry which is preliminary data.</text>
</comment>
<feature type="compositionally biased region" description="Gly residues" evidence="8">
    <location>
        <begin position="191"/>
        <end position="202"/>
    </location>
</feature>
<dbReference type="PANTHER" id="PTHR13437:SF2">
    <property type="entry name" value="NUCLEOPORIN P58_P45"/>
    <property type="match status" value="1"/>
</dbReference>
<gene>
    <name evidence="9" type="ORF">N7509_011311</name>
</gene>
<keyword evidence="4" id="KW-0653">Protein transport</keyword>
<organism evidence="9 10">
    <name type="scientific">Penicillium cosmopolitanum</name>
    <dbReference type="NCBI Taxonomy" id="1131564"/>
    <lineage>
        <taxon>Eukaryota</taxon>
        <taxon>Fungi</taxon>
        <taxon>Dikarya</taxon>
        <taxon>Ascomycota</taxon>
        <taxon>Pezizomycotina</taxon>
        <taxon>Eurotiomycetes</taxon>
        <taxon>Eurotiomycetidae</taxon>
        <taxon>Eurotiales</taxon>
        <taxon>Aspergillaceae</taxon>
        <taxon>Penicillium</taxon>
    </lineage>
</organism>
<dbReference type="OrthoDB" id="2538017at2759"/>
<keyword evidence="3" id="KW-0509">mRNA transport</keyword>
<dbReference type="InterPro" id="IPR024882">
    <property type="entry name" value="NUP58/p45/49"/>
</dbReference>
<accession>A0A9W9VT87</accession>
<evidence type="ECO:0000256" key="3">
    <source>
        <dbReference type="ARBA" id="ARBA00022816"/>
    </source>
</evidence>
<dbReference type="InterPro" id="IPR025574">
    <property type="entry name" value="Nucleoporin_FG_rpt"/>
</dbReference>
<reference evidence="9" key="2">
    <citation type="journal article" date="2023" name="IMA Fungus">
        <title>Comparative genomic study of the Penicillium genus elucidates a diverse pangenome and 15 lateral gene transfer events.</title>
        <authorList>
            <person name="Petersen C."/>
            <person name="Sorensen T."/>
            <person name="Nielsen M.R."/>
            <person name="Sondergaard T.E."/>
            <person name="Sorensen J.L."/>
            <person name="Fitzpatrick D.A."/>
            <person name="Frisvad J.C."/>
            <person name="Nielsen K.L."/>
        </authorList>
    </citation>
    <scope>NUCLEOTIDE SEQUENCE</scope>
    <source>
        <strain evidence="9">IBT 29677</strain>
    </source>
</reference>
<proteinExistence type="predicted"/>
<evidence type="ECO:0000313" key="10">
    <source>
        <dbReference type="Proteomes" id="UP001147747"/>
    </source>
</evidence>
<evidence type="ECO:0000256" key="2">
    <source>
        <dbReference type="ARBA" id="ARBA00022448"/>
    </source>
</evidence>
<dbReference type="GO" id="GO:0005643">
    <property type="term" value="C:nuclear pore"/>
    <property type="evidence" value="ECO:0007669"/>
    <property type="project" value="UniProtKB-SubCell"/>
</dbReference>
<feature type="compositionally biased region" description="Low complexity" evidence="8">
    <location>
        <begin position="231"/>
        <end position="241"/>
    </location>
</feature>
<dbReference type="Pfam" id="PF13634">
    <property type="entry name" value="Nucleoporin_FG"/>
    <property type="match status" value="2"/>
</dbReference>
<keyword evidence="6" id="KW-0906">Nuclear pore complex</keyword>
<evidence type="ECO:0000256" key="5">
    <source>
        <dbReference type="ARBA" id="ARBA00023010"/>
    </source>
</evidence>